<evidence type="ECO:0008006" key="3">
    <source>
        <dbReference type="Google" id="ProtNLM"/>
    </source>
</evidence>
<evidence type="ECO:0000313" key="1">
    <source>
        <dbReference type="EMBL" id="TFK42767.1"/>
    </source>
</evidence>
<dbReference type="Proteomes" id="UP000308652">
    <property type="component" value="Unassembled WGS sequence"/>
</dbReference>
<dbReference type="STRING" id="68775.A0A5C3MCX9"/>
<organism evidence="1 2">
    <name type="scientific">Crucibulum laeve</name>
    <dbReference type="NCBI Taxonomy" id="68775"/>
    <lineage>
        <taxon>Eukaryota</taxon>
        <taxon>Fungi</taxon>
        <taxon>Dikarya</taxon>
        <taxon>Basidiomycota</taxon>
        <taxon>Agaricomycotina</taxon>
        <taxon>Agaricomycetes</taxon>
        <taxon>Agaricomycetidae</taxon>
        <taxon>Agaricales</taxon>
        <taxon>Agaricineae</taxon>
        <taxon>Nidulariaceae</taxon>
        <taxon>Crucibulum</taxon>
    </lineage>
</organism>
<dbReference type="EMBL" id="ML213592">
    <property type="protein sequence ID" value="TFK42767.1"/>
    <property type="molecule type" value="Genomic_DNA"/>
</dbReference>
<protein>
    <recommendedName>
        <fullName evidence="3">Arrestin-like N-terminal domain-containing protein</fullName>
    </recommendedName>
</protein>
<reference evidence="1 2" key="1">
    <citation type="journal article" date="2019" name="Nat. Ecol. Evol.">
        <title>Megaphylogeny resolves global patterns of mushroom evolution.</title>
        <authorList>
            <person name="Varga T."/>
            <person name="Krizsan K."/>
            <person name="Foldi C."/>
            <person name="Dima B."/>
            <person name="Sanchez-Garcia M."/>
            <person name="Sanchez-Ramirez S."/>
            <person name="Szollosi G.J."/>
            <person name="Szarkandi J.G."/>
            <person name="Papp V."/>
            <person name="Albert L."/>
            <person name="Andreopoulos W."/>
            <person name="Angelini C."/>
            <person name="Antonin V."/>
            <person name="Barry K.W."/>
            <person name="Bougher N.L."/>
            <person name="Buchanan P."/>
            <person name="Buyck B."/>
            <person name="Bense V."/>
            <person name="Catcheside P."/>
            <person name="Chovatia M."/>
            <person name="Cooper J."/>
            <person name="Damon W."/>
            <person name="Desjardin D."/>
            <person name="Finy P."/>
            <person name="Geml J."/>
            <person name="Haridas S."/>
            <person name="Hughes K."/>
            <person name="Justo A."/>
            <person name="Karasinski D."/>
            <person name="Kautmanova I."/>
            <person name="Kiss B."/>
            <person name="Kocsube S."/>
            <person name="Kotiranta H."/>
            <person name="LaButti K.M."/>
            <person name="Lechner B.E."/>
            <person name="Liimatainen K."/>
            <person name="Lipzen A."/>
            <person name="Lukacs Z."/>
            <person name="Mihaltcheva S."/>
            <person name="Morgado L.N."/>
            <person name="Niskanen T."/>
            <person name="Noordeloos M.E."/>
            <person name="Ohm R.A."/>
            <person name="Ortiz-Santana B."/>
            <person name="Ovrebo C."/>
            <person name="Racz N."/>
            <person name="Riley R."/>
            <person name="Savchenko A."/>
            <person name="Shiryaev A."/>
            <person name="Soop K."/>
            <person name="Spirin V."/>
            <person name="Szebenyi C."/>
            <person name="Tomsovsky M."/>
            <person name="Tulloss R.E."/>
            <person name="Uehling J."/>
            <person name="Grigoriev I.V."/>
            <person name="Vagvolgyi C."/>
            <person name="Papp T."/>
            <person name="Martin F.M."/>
            <person name="Miettinen O."/>
            <person name="Hibbett D.S."/>
            <person name="Nagy L.G."/>
        </authorList>
    </citation>
    <scope>NUCLEOTIDE SEQUENCE [LARGE SCALE GENOMIC DNA]</scope>
    <source>
        <strain evidence="1 2">CBS 166.37</strain>
    </source>
</reference>
<dbReference type="AlphaFoldDB" id="A0A5C3MCX9"/>
<sequence length="373" mass="41811">MFSDDDTPPTYNLDETQPLPAYSSNCGSTECVLQMEAPRVTGCPGCDWIYETKHMKINLGSRIWGLHAPTYGLNGKVEGELHFSGDKERVESITATLEGRLRTTLAQRGSSSGDQTIPLVTQSITLFDTTMSESFEWDQALQFSIPIPDEVEICGSLASTPPSYFAYHQHVSCEISYFIKFNMIRKGHALKKNEMKSICILYLPKTRPVEPPITTIPRPSRLEEDVSSFLHMFERVKTITLTPFHPLTCKSKTALDGFRKSVYLSLPTPLCFSSGNSIPFTLSLVFPDDPVLAQLLARNMRIQLLKRILVWRKGGSEPVHRDTLAASATLRYGREYKEGVNLLRGDMRAGDMGRESSWRIEDVAELQNHLAAA</sequence>
<keyword evidence="2" id="KW-1185">Reference proteome</keyword>
<evidence type="ECO:0000313" key="2">
    <source>
        <dbReference type="Proteomes" id="UP000308652"/>
    </source>
</evidence>
<gene>
    <name evidence="1" type="ORF">BDQ12DRAFT_719611</name>
</gene>
<accession>A0A5C3MCX9</accession>
<proteinExistence type="predicted"/>
<name>A0A5C3MCX9_9AGAR</name>
<dbReference type="OrthoDB" id="2586076at2759"/>